<dbReference type="PANTHER" id="PTHR13479:SF40">
    <property type="entry name" value="SMALL RIBOSOMAL SUBUNIT PROTEIN BS18M"/>
    <property type="match status" value="1"/>
</dbReference>
<comment type="function">
    <text evidence="4">Binds as a heterodimer with protein bS6 to the central domain of the 16S rRNA, where it helps stabilize the platform of the 30S subunit.</text>
</comment>
<comment type="similarity">
    <text evidence="1 4 5">Belongs to the bacterial ribosomal protein bS18 family.</text>
</comment>
<keyword evidence="4" id="KW-0699">rRNA-binding</keyword>
<proteinExistence type="inferred from homology"/>
<evidence type="ECO:0000256" key="4">
    <source>
        <dbReference type="HAMAP-Rule" id="MF_00270"/>
    </source>
</evidence>
<dbReference type="Pfam" id="PF01084">
    <property type="entry name" value="Ribosomal_S18"/>
    <property type="match status" value="1"/>
</dbReference>
<dbReference type="PANTHER" id="PTHR13479">
    <property type="entry name" value="30S RIBOSOMAL PROTEIN S18"/>
    <property type="match status" value="1"/>
</dbReference>
<comment type="caution">
    <text evidence="6">The sequence shown here is derived from an EMBL/GenBank/DDBJ whole genome shotgun (WGS) entry which is preliminary data.</text>
</comment>
<dbReference type="Proteomes" id="UP000886101">
    <property type="component" value="Unassembled WGS sequence"/>
</dbReference>
<accession>A0A7V5NXZ4</accession>
<dbReference type="AlphaFoldDB" id="A0A7V5NXZ4"/>
<dbReference type="NCBIfam" id="TIGR00165">
    <property type="entry name" value="S18"/>
    <property type="match status" value="1"/>
</dbReference>
<dbReference type="HAMAP" id="MF_00270">
    <property type="entry name" value="Ribosomal_bS18"/>
    <property type="match status" value="1"/>
</dbReference>
<sequence length="94" mass="11003">MSNDTQSAVRRRRFYPRRKICRFCADPNLKIDYKEPEILKAFITERGKIIPRRQTGTCAKHQRQLTTAIKRARIMALLPFIADIEEEELARQGG</sequence>
<evidence type="ECO:0000256" key="5">
    <source>
        <dbReference type="RuleBase" id="RU003910"/>
    </source>
</evidence>
<dbReference type="Gene3D" id="4.10.640.10">
    <property type="entry name" value="Ribosomal protein S18"/>
    <property type="match status" value="1"/>
</dbReference>
<reference evidence="6" key="1">
    <citation type="journal article" date="2020" name="mSystems">
        <title>Genome- and Community-Level Interaction Insights into Carbon Utilization and Element Cycling Functions of Hydrothermarchaeota in Hydrothermal Sediment.</title>
        <authorList>
            <person name="Zhou Z."/>
            <person name="Liu Y."/>
            <person name="Xu W."/>
            <person name="Pan J."/>
            <person name="Luo Z.H."/>
            <person name="Li M."/>
        </authorList>
    </citation>
    <scope>NUCLEOTIDE SEQUENCE [LARGE SCALE GENOMIC DNA]</scope>
    <source>
        <strain evidence="6">HyVt-533</strain>
    </source>
</reference>
<evidence type="ECO:0000313" key="6">
    <source>
        <dbReference type="EMBL" id="HHI96297.1"/>
    </source>
</evidence>
<dbReference type="InterPro" id="IPR001648">
    <property type="entry name" value="Ribosomal_bS18"/>
</dbReference>
<keyword evidence="3 4" id="KW-0687">Ribonucleoprotein</keyword>
<comment type="subunit">
    <text evidence="4">Part of the 30S ribosomal subunit. Forms a tight heterodimer with protein bS6.</text>
</comment>
<keyword evidence="2 4" id="KW-0689">Ribosomal protein</keyword>
<dbReference type="GO" id="GO:0006412">
    <property type="term" value="P:translation"/>
    <property type="evidence" value="ECO:0007669"/>
    <property type="project" value="UniProtKB-UniRule"/>
</dbReference>
<keyword evidence="4" id="KW-0694">RNA-binding</keyword>
<evidence type="ECO:0000256" key="2">
    <source>
        <dbReference type="ARBA" id="ARBA00022980"/>
    </source>
</evidence>
<evidence type="ECO:0000256" key="1">
    <source>
        <dbReference type="ARBA" id="ARBA00005589"/>
    </source>
</evidence>
<dbReference type="GO" id="GO:0003735">
    <property type="term" value="F:structural constituent of ribosome"/>
    <property type="evidence" value="ECO:0007669"/>
    <property type="project" value="InterPro"/>
</dbReference>
<dbReference type="InterPro" id="IPR036870">
    <property type="entry name" value="Ribosomal_bS18_sf"/>
</dbReference>
<gene>
    <name evidence="4 6" type="primary">rpsR</name>
    <name evidence="6" type="ORF">ENJ96_00410</name>
</gene>
<dbReference type="SUPFAM" id="SSF46911">
    <property type="entry name" value="Ribosomal protein S18"/>
    <property type="match status" value="1"/>
</dbReference>
<dbReference type="GO" id="GO:0070181">
    <property type="term" value="F:small ribosomal subunit rRNA binding"/>
    <property type="evidence" value="ECO:0007669"/>
    <property type="project" value="TreeGrafter"/>
</dbReference>
<protein>
    <recommendedName>
        <fullName evidence="4">Small ribosomal subunit protein bS18</fullName>
    </recommendedName>
</protein>
<dbReference type="EMBL" id="DROK01000013">
    <property type="protein sequence ID" value="HHI96297.1"/>
    <property type="molecule type" value="Genomic_DNA"/>
</dbReference>
<organism evidence="6">
    <name type="scientific">Thermodesulfatator atlanticus</name>
    <dbReference type="NCBI Taxonomy" id="501497"/>
    <lineage>
        <taxon>Bacteria</taxon>
        <taxon>Pseudomonadati</taxon>
        <taxon>Thermodesulfobacteriota</taxon>
        <taxon>Thermodesulfobacteria</taxon>
        <taxon>Thermodesulfobacteriales</taxon>
        <taxon>Thermodesulfatatoraceae</taxon>
        <taxon>Thermodesulfatator</taxon>
    </lineage>
</organism>
<dbReference type="GO" id="GO:0022627">
    <property type="term" value="C:cytosolic small ribosomal subunit"/>
    <property type="evidence" value="ECO:0007669"/>
    <property type="project" value="TreeGrafter"/>
</dbReference>
<evidence type="ECO:0000256" key="3">
    <source>
        <dbReference type="ARBA" id="ARBA00023274"/>
    </source>
</evidence>
<dbReference type="PRINTS" id="PR00974">
    <property type="entry name" value="RIBOSOMALS18"/>
</dbReference>
<name>A0A7V5NXZ4_9BACT</name>